<dbReference type="STRING" id="8022.A0A060WI09"/>
<evidence type="ECO:0000313" key="2">
    <source>
        <dbReference type="EMBL" id="CDQ66918.1"/>
    </source>
</evidence>
<sequence length="300" mass="33070">MDTSTYRSPALKNFNYALELNPHHKLSLFNSALLMQESGEPRFRPEANRRCLTYIQEEPDDANGYFNLGMLAMDADENATAEHWMREATRRVLFNPALLHSQSRQEVDALPVLDELLHHHPEHVNGLILMGDRHPDEPQEGHPGCQDLLPENPPYGHPPTCKGEHTTLRVVYFEERDLPRAECCLEETLGLVPQRGVRAPPPGHRAQQGGGPMSAAGQPLSPASAEGAATLAKAEENKLGKEEEGSGATDSDRVGEGAGNKKNARKSSSAKSFRGVVDHWISLCVTHSVRSQVLLCLKKE</sequence>
<reference evidence="2" key="1">
    <citation type="journal article" date="2014" name="Nat. Commun.">
        <title>The rainbow trout genome provides novel insights into evolution after whole-genome duplication in vertebrates.</title>
        <authorList>
            <person name="Berthelot C."/>
            <person name="Brunet F."/>
            <person name="Chalopin D."/>
            <person name="Juanchich A."/>
            <person name="Bernard M."/>
            <person name="Noel B."/>
            <person name="Bento P."/>
            <person name="Da Silva C."/>
            <person name="Labadie K."/>
            <person name="Alberti A."/>
            <person name="Aury J.M."/>
            <person name="Louis A."/>
            <person name="Dehais P."/>
            <person name="Bardou P."/>
            <person name="Montfort J."/>
            <person name="Klopp C."/>
            <person name="Cabau C."/>
            <person name="Gaspin C."/>
            <person name="Thorgaard G.H."/>
            <person name="Boussaha M."/>
            <person name="Quillet E."/>
            <person name="Guyomard R."/>
            <person name="Galiana D."/>
            <person name="Bobe J."/>
            <person name="Volff J.N."/>
            <person name="Genet C."/>
            <person name="Wincker P."/>
            <person name="Jaillon O."/>
            <person name="Roest Crollius H."/>
            <person name="Guiguen Y."/>
        </authorList>
    </citation>
    <scope>NUCLEOTIDE SEQUENCE [LARGE SCALE GENOMIC DNA]</scope>
</reference>
<gene>
    <name evidence="2" type="ORF">GSONMT00076349001</name>
</gene>
<dbReference type="PANTHER" id="PTHR44395">
    <property type="match status" value="1"/>
</dbReference>
<name>A0A060WI09_ONCMY</name>
<dbReference type="PaxDb" id="8022-A0A060WI09"/>
<dbReference type="SUPFAM" id="SSF48452">
    <property type="entry name" value="TPR-like"/>
    <property type="match status" value="1"/>
</dbReference>
<dbReference type="GO" id="GO:0005783">
    <property type="term" value="C:endoplasmic reticulum"/>
    <property type="evidence" value="ECO:0007669"/>
    <property type="project" value="TreeGrafter"/>
</dbReference>
<evidence type="ECO:0000256" key="1">
    <source>
        <dbReference type="SAM" id="MobiDB-lite"/>
    </source>
</evidence>
<feature type="region of interest" description="Disordered" evidence="1">
    <location>
        <begin position="135"/>
        <end position="155"/>
    </location>
</feature>
<dbReference type="InterPro" id="IPR011990">
    <property type="entry name" value="TPR-like_helical_dom_sf"/>
</dbReference>
<accession>A0A060WI09</accession>
<organism evidence="2 3">
    <name type="scientific">Oncorhynchus mykiss</name>
    <name type="common">Rainbow trout</name>
    <name type="synonym">Salmo gairdneri</name>
    <dbReference type="NCBI Taxonomy" id="8022"/>
    <lineage>
        <taxon>Eukaryota</taxon>
        <taxon>Metazoa</taxon>
        <taxon>Chordata</taxon>
        <taxon>Craniata</taxon>
        <taxon>Vertebrata</taxon>
        <taxon>Euteleostomi</taxon>
        <taxon>Actinopterygii</taxon>
        <taxon>Neopterygii</taxon>
        <taxon>Teleostei</taxon>
        <taxon>Protacanthopterygii</taxon>
        <taxon>Salmoniformes</taxon>
        <taxon>Salmonidae</taxon>
        <taxon>Salmoninae</taxon>
        <taxon>Oncorhynchus</taxon>
    </lineage>
</organism>
<dbReference type="PANTHER" id="PTHR44395:SF1">
    <property type="entry name" value="PROTEIN O-MANNOSYL-TRANSFERASE TMTC3"/>
    <property type="match status" value="1"/>
</dbReference>
<evidence type="ECO:0000313" key="3">
    <source>
        <dbReference type="Proteomes" id="UP000193380"/>
    </source>
</evidence>
<dbReference type="AlphaFoldDB" id="A0A060WI09"/>
<protein>
    <submittedName>
        <fullName evidence="2">Uncharacterized protein</fullName>
    </submittedName>
</protein>
<dbReference type="EMBL" id="FR904562">
    <property type="protein sequence ID" value="CDQ66918.1"/>
    <property type="molecule type" value="Genomic_DNA"/>
</dbReference>
<proteinExistence type="predicted"/>
<dbReference type="Gene3D" id="1.25.40.10">
    <property type="entry name" value="Tetratricopeptide repeat domain"/>
    <property type="match status" value="1"/>
</dbReference>
<dbReference type="GO" id="GO:0035269">
    <property type="term" value="P:protein O-linked glycosylation via mannose"/>
    <property type="evidence" value="ECO:0007669"/>
    <property type="project" value="TreeGrafter"/>
</dbReference>
<feature type="region of interest" description="Disordered" evidence="1">
    <location>
        <begin position="194"/>
        <end position="271"/>
    </location>
</feature>
<reference evidence="2" key="2">
    <citation type="submission" date="2014-03" db="EMBL/GenBank/DDBJ databases">
        <authorList>
            <person name="Genoscope - CEA"/>
        </authorList>
    </citation>
    <scope>NUCLEOTIDE SEQUENCE</scope>
</reference>
<dbReference type="Proteomes" id="UP000193380">
    <property type="component" value="Unassembled WGS sequence"/>
</dbReference>
<feature type="compositionally biased region" description="Basic and acidic residues" evidence="1">
    <location>
        <begin position="233"/>
        <end position="255"/>
    </location>
</feature>
<dbReference type="GO" id="GO:0000030">
    <property type="term" value="F:mannosyltransferase activity"/>
    <property type="evidence" value="ECO:0007669"/>
    <property type="project" value="TreeGrafter"/>
</dbReference>